<keyword evidence="4 9" id="KW-0812">Transmembrane</keyword>
<name>A0A6J6DYC4_9ZZZZ</name>
<evidence type="ECO:0000256" key="9">
    <source>
        <dbReference type="SAM" id="Phobius"/>
    </source>
</evidence>
<evidence type="ECO:0000313" key="10">
    <source>
        <dbReference type="EMBL" id="CAB4569112.1"/>
    </source>
</evidence>
<dbReference type="Pfam" id="PF01741">
    <property type="entry name" value="MscL"/>
    <property type="match status" value="1"/>
</dbReference>
<comment type="subcellular location">
    <subcellularLocation>
        <location evidence="1">Membrane</location>
        <topology evidence="1">Multi-pass membrane protein</topology>
    </subcellularLocation>
</comment>
<evidence type="ECO:0000256" key="8">
    <source>
        <dbReference type="ARBA" id="ARBA00023303"/>
    </source>
</evidence>
<evidence type="ECO:0000256" key="7">
    <source>
        <dbReference type="ARBA" id="ARBA00023136"/>
    </source>
</evidence>
<evidence type="ECO:0000256" key="3">
    <source>
        <dbReference type="ARBA" id="ARBA00022475"/>
    </source>
</evidence>
<organism evidence="10">
    <name type="scientific">freshwater metagenome</name>
    <dbReference type="NCBI Taxonomy" id="449393"/>
    <lineage>
        <taxon>unclassified sequences</taxon>
        <taxon>metagenomes</taxon>
        <taxon>ecological metagenomes</taxon>
    </lineage>
</organism>
<dbReference type="PANTHER" id="PTHR30266">
    <property type="entry name" value="MECHANOSENSITIVE CHANNEL MSCL"/>
    <property type="match status" value="1"/>
</dbReference>
<dbReference type="SUPFAM" id="SSF81330">
    <property type="entry name" value="Gated mechanosensitive channel"/>
    <property type="match status" value="1"/>
</dbReference>
<dbReference type="InterPro" id="IPR036019">
    <property type="entry name" value="MscL_channel"/>
</dbReference>
<dbReference type="AlphaFoldDB" id="A0A6J6DYC4"/>
<protein>
    <submittedName>
        <fullName evidence="10">Unannotated protein</fullName>
    </submittedName>
</protein>
<evidence type="ECO:0000256" key="5">
    <source>
        <dbReference type="ARBA" id="ARBA00022989"/>
    </source>
</evidence>
<keyword evidence="2" id="KW-0813">Transport</keyword>
<dbReference type="InterPro" id="IPR001185">
    <property type="entry name" value="MS_channel"/>
</dbReference>
<keyword evidence="5 9" id="KW-1133">Transmembrane helix</keyword>
<evidence type="ECO:0000256" key="1">
    <source>
        <dbReference type="ARBA" id="ARBA00004141"/>
    </source>
</evidence>
<dbReference type="PRINTS" id="PR01264">
    <property type="entry name" value="MECHCHANNEL"/>
</dbReference>
<dbReference type="EMBL" id="CAEZTQ010000045">
    <property type="protein sequence ID" value="CAB4569112.1"/>
    <property type="molecule type" value="Genomic_DNA"/>
</dbReference>
<evidence type="ECO:0000256" key="4">
    <source>
        <dbReference type="ARBA" id="ARBA00022692"/>
    </source>
</evidence>
<dbReference type="Gene3D" id="1.10.1200.120">
    <property type="entry name" value="Large-conductance mechanosensitive channel, MscL, domain 1"/>
    <property type="match status" value="1"/>
</dbReference>
<keyword evidence="7 9" id="KW-0472">Membrane</keyword>
<dbReference type="GO" id="GO:0008381">
    <property type="term" value="F:mechanosensitive monoatomic ion channel activity"/>
    <property type="evidence" value="ECO:0007669"/>
    <property type="project" value="InterPro"/>
</dbReference>
<keyword evidence="3" id="KW-1003">Cell membrane</keyword>
<keyword evidence="8" id="KW-0407">Ion channel</keyword>
<dbReference type="PANTHER" id="PTHR30266:SF2">
    <property type="entry name" value="LARGE-CONDUCTANCE MECHANOSENSITIVE CHANNEL"/>
    <property type="match status" value="1"/>
</dbReference>
<feature type="transmembrane region" description="Helical" evidence="9">
    <location>
        <begin position="90"/>
        <end position="113"/>
    </location>
</feature>
<proteinExistence type="predicted"/>
<evidence type="ECO:0000256" key="6">
    <source>
        <dbReference type="ARBA" id="ARBA00023065"/>
    </source>
</evidence>
<evidence type="ECO:0000256" key="2">
    <source>
        <dbReference type="ARBA" id="ARBA00022448"/>
    </source>
</evidence>
<reference evidence="10" key="1">
    <citation type="submission" date="2020-05" db="EMBL/GenBank/DDBJ databases">
        <authorList>
            <person name="Chiriac C."/>
            <person name="Salcher M."/>
            <person name="Ghai R."/>
            <person name="Kavagutti S V."/>
        </authorList>
    </citation>
    <scope>NUCLEOTIDE SEQUENCE</scope>
</reference>
<dbReference type="GO" id="GO:0016020">
    <property type="term" value="C:membrane"/>
    <property type="evidence" value="ECO:0007669"/>
    <property type="project" value="UniProtKB-SubCell"/>
</dbReference>
<sequence length="160" mass="17108">MPEVLNKVEEKVSAITKRGIVAEFKAFVNRGNVVDVAVAFVMGAAFKTVVDSFAGNGTSPGILGGLIGAIFGGEQPDFSKRVVTINGSDIPLGAFATASMNFFFVALVLFLVVKLYNRIREKAGEGEMGTEVSTNDLLIEIRNELRAARGEMPHDTNSPQ</sequence>
<dbReference type="InterPro" id="IPR037673">
    <property type="entry name" value="MSC/AndL"/>
</dbReference>
<gene>
    <name evidence="10" type="ORF">UFOPK1704_00336</name>
</gene>
<keyword evidence="6" id="KW-0406">Ion transport</keyword>
<accession>A0A6J6DYC4</accession>